<comment type="catalytic activity">
    <reaction evidence="4">
        <text>(S)-ureidoglycolate = urea + glyoxylate</text>
        <dbReference type="Rhea" id="RHEA:11304"/>
        <dbReference type="ChEBI" id="CHEBI:16199"/>
        <dbReference type="ChEBI" id="CHEBI:36655"/>
        <dbReference type="ChEBI" id="CHEBI:57296"/>
        <dbReference type="EC" id="4.3.2.3"/>
    </reaction>
</comment>
<gene>
    <name evidence="5" type="ORF">U1T56_08060</name>
</gene>
<evidence type="ECO:0000256" key="4">
    <source>
        <dbReference type="ARBA" id="ARBA00047684"/>
    </source>
</evidence>
<organism evidence="5 6">
    <name type="scientific">Benzoatithermus flavus</name>
    <dbReference type="NCBI Taxonomy" id="3108223"/>
    <lineage>
        <taxon>Bacteria</taxon>
        <taxon>Pseudomonadati</taxon>
        <taxon>Pseudomonadota</taxon>
        <taxon>Alphaproteobacteria</taxon>
        <taxon>Geminicoccales</taxon>
        <taxon>Geminicoccaceae</taxon>
        <taxon>Benzoatithermus</taxon>
    </lineage>
</organism>
<evidence type="ECO:0000256" key="1">
    <source>
        <dbReference type="ARBA" id="ARBA00011738"/>
    </source>
</evidence>
<dbReference type="PANTHER" id="PTHR21221:SF1">
    <property type="entry name" value="UREIDOGLYCOLATE LYASE"/>
    <property type="match status" value="1"/>
</dbReference>
<name>A0ABU8XT00_9PROT</name>
<accession>A0ABU8XT00</accession>
<dbReference type="Proteomes" id="UP001375743">
    <property type="component" value="Unassembled WGS sequence"/>
</dbReference>
<proteinExistence type="predicted"/>
<dbReference type="GO" id="GO:0050385">
    <property type="term" value="F:ureidoglycolate lyase activity"/>
    <property type="evidence" value="ECO:0007669"/>
    <property type="project" value="UniProtKB-EC"/>
</dbReference>
<dbReference type="EMBL" id="JBBLZC010000006">
    <property type="protein sequence ID" value="MEK0083102.1"/>
    <property type="molecule type" value="Genomic_DNA"/>
</dbReference>
<dbReference type="PANTHER" id="PTHR21221">
    <property type="entry name" value="UREIDOGLYCOLATE HYDROLASE"/>
    <property type="match status" value="1"/>
</dbReference>
<keyword evidence="3 5" id="KW-0456">Lyase</keyword>
<evidence type="ECO:0000313" key="6">
    <source>
        <dbReference type="Proteomes" id="UP001375743"/>
    </source>
</evidence>
<protein>
    <submittedName>
        <fullName evidence="5">Ureidoglycolate lyase</fullName>
        <ecNumber evidence="5">4.3.2.3</ecNumber>
    </submittedName>
</protein>
<keyword evidence="2" id="KW-0659">Purine metabolism</keyword>
<evidence type="ECO:0000313" key="5">
    <source>
        <dbReference type="EMBL" id="MEK0083102.1"/>
    </source>
</evidence>
<sequence>MHHEIMAEPLACEAFRPFGQVVAAPDDRGRPVNAGMAVRHDLPGHLRHRTGAALPSLAIYRCRPQPLPVAVPLLERHPLTSQTFLPLGAARWLVIVAPAGPDGSPVPTAARAFLAEAGQGISYAPGTWHSPLVALDRAGDFAMLMWETGGSRDCEELRLAVPLLVRSSPC</sequence>
<reference evidence="5 6" key="1">
    <citation type="submission" date="2024-01" db="EMBL/GenBank/DDBJ databases">
        <title>Multi-omics insights into the function and evolution of sodium benzoate biodegradation pathways in Benzoatithermus flavus gen. nov., sp. nov. from hot spring.</title>
        <authorList>
            <person name="Hu C.-J."/>
            <person name="Li W.-J."/>
        </authorList>
    </citation>
    <scope>NUCLEOTIDE SEQUENCE [LARGE SCALE GENOMIC DNA]</scope>
    <source>
        <strain evidence="5 6">SYSU G07066</strain>
    </source>
</reference>
<evidence type="ECO:0000256" key="2">
    <source>
        <dbReference type="ARBA" id="ARBA00022631"/>
    </source>
</evidence>
<dbReference type="Pfam" id="PF04115">
    <property type="entry name" value="Ureidogly_lyase"/>
    <property type="match status" value="1"/>
</dbReference>
<dbReference type="SUPFAM" id="SSF51182">
    <property type="entry name" value="RmlC-like cupins"/>
    <property type="match status" value="1"/>
</dbReference>
<dbReference type="InterPro" id="IPR047233">
    <property type="entry name" value="UAH_cupin"/>
</dbReference>
<comment type="caution">
    <text evidence="5">The sequence shown here is derived from an EMBL/GenBank/DDBJ whole genome shotgun (WGS) entry which is preliminary data.</text>
</comment>
<dbReference type="InterPro" id="IPR024060">
    <property type="entry name" value="Ureidoglycolate_lyase_dom_sf"/>
</dbReference>
<comment type="subunit">
    <text evidence="1">Homodimer.</text>
</comment>
<dbReference type="PIRSF" id="PIRSF017306">
    <property type="entry name" value="Ureidogly_hydro"/>
    <property type="match status" value="1"/>
</dbReference>
<dbReference type="CDD" id="cd20298">
    <property type="entry name" value="cupin_UAH"/>
    <property type="match status" value="1"/>
</dbReference>
<dbReference type="Gene3D" id="2.60.120.480">
    <property type="entry name" value="Ureidoglycolate hydrolase"/>
    <property type="match status" value="1"/>
</dbReference>
<dbReference type="InterPro" id="IPR007247">
    <property type="entry name" value="Ureidogly_lyase"/>
</dbReference>
<evidence type="ECO:0000256" key="3">
    <source>
        <dbReference type="ARBA" id="ARBA00023239"/>
    </source>
</evidence>
<dbReference type="InterPro" id="IPR011051">
    <property type="entry name" value="RmlC_Cupin_sf"/>
</dbReference>
<keyword evidence="6" id="KW-1185">Reference proteome</keyword>
<dbReference type="EC" id="4.3.2.3" evidence="5"/>
<dbReference type="RefSeq" id="WP_418158948.1">
    <property type="nucleotide sequence ID" value="NZ_JBBLZC010000006.1"/>
</dbReference>